<organism evidence="1 2">
    <name type="scientific">Dentiscutata erythropus</name>
    <dbReference type="NCBI Taxonomy" id="1348616"/>
    <lineage>
        <taxon>Eukaryota</taxon>
        <taxon>Fungi</taxon>
        <taxon>Fungi incertae sedis</taxon>
        <taxon>Mucoromycota</taxon>
        <taxon>Glomeromycotina</taxon>
        <taxon>Glomeromycetes</taxon>
        <taxon>Diversisporales</taxon>
        <taxon>Gigasporaceae</taxon>
        <taxon>Dentiscutata</taxon>
    </lineage>
</organism>
<name>A0A9N9FW68_9GLOM</name>
<dbReference type="AlphaFoldDB" id="A0A9N9FW68"/>
<comment type="caution">
    <text evidence="1">The sequence shown here is derived from an EMBL/GenBank/DDBJ whole genome shotgun (WGS) entry which is preliminary data.</text>
</comment>
<sequence>AGETRVFDTSRDNIRVKVEELNEDVARVILVDENGSPINTAEEIKFINQATKNEISPVEVKD</sequence>
<proteinExistence type="predicted"/>
<evidence type="ECO:0000313" key="2">
    <source>
        <dbReference type="Proteomes" id="UP000789405"/>
    </source>
</evidence>
<feature type="non-terminal residue" evidence="1">
    <location>
        <position position="62"/>
    </location>
</feature>
<evidence type="ECO:0000313" key="1">
    <source>
        <dbReference type="EMBL" id="CAG8564359.1"/>
    </source>
</evidence>
<dbReference type="Proteomes" id="UP000789405">
    <property type="component" value="Unassembled WGS sequence"/>
</dbReference>
<dbReference type="OrthoDB" id="2403251at2759"/>
<protein>
    <submittedName>
        <fullName evidence="1">10379_t:CDS:1</fullName>
    </submittedName>
</protein>
<reference evidence="1" key="1">
    <citation type="submission" date="2021-06" db="EMBL/GenBank/DDBJ databases">
        <authorList>
            <person name="Kallberg Y."/>
            <person name="Tangrot J."/>
            <person name="Rosling A."/>
        </authorList>
    </citation>
    <scope>NUCLEOTIDE SEQUENCE</scope>
    <source>
        <strain evidence="1">MA453B</strain>
    </source>
</reference>
<keyword evidence="2" id="KW-1185">Reference proteome</keyword>
<accession>A0A9N9FW68</accession>
<dbReference type="EMBL" id="CAJVPY010002546">
    <property type="protein sequence ID" value="CAG8564359.1"/>
    <property type="molecule type" value="Genomic_DNA"/>
</dbReference>
<gene>
    <name evidence="1" type="ORF">DERYTH_LOCUS5894</name>
</gene>